<sequence length="113" mass="11587">MKKNPSWWLAAVLALPAVALAQAPAPAHDEALRYQSAFADYKPWQDLAPGDWRALNGGPGPAGAAQGLHGGPAAQPPAAAATPPAPMRHGGPGMQGMQGVHGMHDMPMEGGRK</sequence>
<feature type="region of interest" description="Disordered" evidence="1">
    <location>
        <begin position="55"/>
        <end position="113"/>
    </location>
</feature>
<protein>
    <submittedName>
        <fullName evidence="3">Uncharacterized protein</fullName>
    </submittedName>
</protein>
<keyword evidence="4" id="KW-1185">Reference proteome</keyword>
<evidence type="ECO:0000256" key="2">
    <source>
        <dbReference type="SAM" id="SignalP"/>
    </source>
</evidence>
<feature type="compositionally biased region" description="Basic and acidic residues" evidence="1">
    <location>
        <begin position="102"/>
        <end position="113"/>
    </location>
</feature>
<proteinExistence type="predicted"/>
<comment type="caution">
    <text evidence="3">The sequence shown here is derived from an EMBL/GenBank/DDBJ whole genome shotgun (WGS) entry which is preliminary data.</text>
</comment>
<feature type="chain" id="PRO_5045125843" evidence="2">
    <location>
        <begin position="22"/>
        <end position="113"/>
    </location>
</feature>
<feature type="compositionally biased region" description="Low complexity" evidence="1">
    <location>
        <begin position="62"/>
        <end position="82"/>
    </location>
</feature>
<dbReference type="RefSeq" id="WP_193780775.1">
    <property type="nucleotide sequence ID" value="NZ_JADDOJ010000043.1"/>
</dbReference>
<evidence type="ECO:0000313" key="4">
    <source>
        <dbReference type="Proteomes" id="UP000715965"/>
    </source>
</evidence>
<organism evidence="3 4">
    <name type="scientific">Ramlibacter aquaticus</name>
    <dbReference type="NCBI Taxonomy" id="2780094"/>
    <lineage>
        <taxon>Bacteria</taxon>
        <taxon>Pseudomonadati</taxon>
        <taxon>Pseudomonadota</taxon>
        <taxon>Betaproteobacteria</taxon>
        <taxon>Burkholderiales</taxon>
        <taxon>Comamonadaceae</taxon>
        <taxon>Ramlibacter</taxon>
    </lineage>
</organism>
<name>A0ABR9SFX9_9BURK</name>
<dbReference type="EMBL" id="JADDOJ010000043">
    <property type="protein sequence ID" value="MBE7941236.1"/>
    <property type="molecule type" value="Genomic_DNA"/>
</dbReference>
<keyword evidence="2" id="KW-0732">Signal</keyword>
<evidence type="ECO:0000313" key="3">
    <source>
        <dbReference type="EMBL" id="MBE7941236.1"/>
    </source>
</evidence>
<feature type="signal peptide" evidence="2">
    <location>
        <begin position="1"/>
        <end position="21"/>
    </location>
</feature>
<gene>
    <name evidence="3" type="ORF">IM725_11705</name>
</gene>
<dbReference type="Proteomes" id="UP000715965">
    <property type="component" value="Unassembled WGS sequence"/>
</dbReference>
<evidence type="ECO:0000256" key="1">
    <source>
        <dbReference type="SAM" id="MobiDB-lite"/>
    </source>
</evidence>
<reference evidence="3 4" key="1">
    <citation type="submission" date="2020-10" db="EMBL/GenBank/DDBJ databases">
        <title>Draft genome of Ramlibacter aquaticus LMG 30558.</title>
        <authorList>
            <person name="Props R."/>
        </authorList>
    </citation>
    <scope>NUCLEOTIDE SEQUENCE [LARGE SCALE GENOMIC DNA]</scope>
    <source>
        <strain evidence="3 4">LMG 30558</strain>
    </source>
</reference>
<accession>A0ABR9SFX9</accession>